<name>A0A644TYC4_9ZZZZ</name>
<dbReference type="AlphaFoldDB" id="A0A644TYC4"/>
<proteinExistence type="predicted"/>
<evidence type="ECO:0000313" key="2">
    <source>
        <dbReference type="EMBL" id="MPL71900.1"/>
    </source>
</evidence>
<organism evidence="2">
    <name type="scientific">bioreactor metagenome</name>
    <dbReference type="NCBI Taxonomy" id="1076179"/>
    <lineage>
        <taxon>unclassified sequences</taxon>
        <taxon>metagenomes</taxon>
        <taxon>ecological metagenomes</taxon>
    </lineage>
</organism>
<keyword evidence="1" id="KW-0812">Transmembrane</keyword>
<gene>
    <name evidence="2" type="ORF">SDC9_17679</name>
</gene>
<protein>
    <submittedName>
        <fullName evidence="2">Uncharacterized protein</fullName>
    </submittedName>
</protein>
<keyword evidence="1" id="KW-1133">Transmembrane helix</keyword>
<accession>A0A644TYC4</accession>
<evidence type="ECO:0000256" key="1">
    <source>
        <dbReference type="SAM" id="Phobius"/>
    </source>
</evidence>
<feature type="transmembrane region" description="Helical" evidence="1">
    <location>
        <begin position="6"/>
        <end position="24"/>
    </location>
</feature>
<reference evidence="2" key="1">
    <citation type="submission" date="2019-08" db="EMBL/GenBank/DDBJ databases">
        <authorList>
            <person name="Kucharzyk K."/>
            <person name="Murdoch R.W."/>
            <person name="Higgins S."/>
            <person name="Loffler F."/>
        </authorList>
    </citation>
    <scope>NUCLEOTIDE SEQUENCE</scope>
</reference>
<sequence length="176" mass="18975">MAANKNLPVMIIGAGAVIALIMLLSGKSGNNNAATSATNPDPVNHPNAVLVNGVWRDATHFFNPNTLVWSPISTSTGIVGVFDLIMPENGGFGVTNYYRIMFRMTSNYDKFNVGDNVLVSHIDYNQKRGSVTSKINGEDGNKYMVVSVPWNFVSNNLVTGFYNTPINTVGGSVTKL</sequence>
<dbReference type="EMBL" id="VSSQ01000062">
    <property type="protein sequence ID" value="MPL71900.1"/>
    <property type="molecule type" value="Genomic_DNA"/>
</dbReference>
<comment type="caution">
    <text evidence="2">The sequence shown here is derived from an EMBL/GenBank/DDBJ whole genome shotgun (WGS) entry which is preliminary data.</text>
</comment>
<keyword evidence="1" id="KW-0472">Membrane</keyword>